<reference evidence="1 2" key="1">
    <citation type="journal article" date="2015" name="BMC Genomics">
        <title>Insights from the genome of Ophiocordyceps polyrhachis-furcata to pathogenicity and host specificity in insect fungi.</title>
        <authorList>
            <person name="Wichadakul D."/>
            <person name="Kobmoo N."/>
            <person name="Ingsriswang S."/>
            <person name="Tangphatsornruang S."/>
            <person name="Chantasingh D."/>
            <person name="Luangsa-ard J.J."/>
            <person name="Eurwilaichitr L."/>
        </authorList>
    </citation>
    <scope>NUCLEOTIDE SEQUENCE [LARGE SCALE GENOMIC DNA]</scope>
    <source>
        <strain evidence="1 2">BCC 54312</strain>
    </source>
</reference>
<dbReference type="OrthoDB" id="4916936at2759"/>
<evidence type="ECO:0000313" key="1">
    <source>
        <dbReference type="EMBL" id="RCI12850.1"/>
    </source>
</evidence>
<name>A0A367LEK8_9HYPO</name>
<accession>A0A367LEK8</accession>
<gene>
    <name evidence="1" type="ORF">L249_0709</name>
</gene>
<dbReference type="Proteomes" id="UP000253664">
    <property type="component" value="Unassembled WGS sequence"/>
</dbReference>
<evidence type="ECO:0000313" key="2">
    <source>
        <dbReference type="Proteomes" id="UP000253664"/>
    </source>
</evidence>
<protein>
    <submittedName>
        <fullName evidence="1">Uncharacterized protein</fullName>
    </submittedName>
</protein>
<dbReference type="EMBL" id="LKCN02000007">
    <property type="protein sequence ID" value="RCI12850.1"/>
    <property type="molecule type" value="Genomic_DNA"/>
</dbReference>
<comment type="caution">
    <text evidence="1">The sequence shown here is derived from an EMBL/GenBank/DDBJ whole genome shotgun (WGS) entry which is preliminary data.</text>
</comment>
<proteinExistence type="predicted"/>
<dbReference type="AlphaFoldDB" id="A0A367LEK8"/>
<keyword evidence="2" id="KW-1185">Reference proteome</keyword>
<organism evidence="1 2">
    <name type="scientific">Ophiocordyceps polyrhachis-furcata BCC 54312</name>
    <dbReference type="NCBI Taxonomy" id="1330021"/>
    <lineage>
        <taxon>Eukaryota</taxon>
        <taxon>Fungi</taxon>
        <taxon>Dikarya</taxon>
        <taxon>Ascomycota</taxon>
        <taxon>Pezizomycotina</taxon>
        <taxon>Sordariomycetes</taxon>
        <taxon>Hypocreomycetidae</taxon>
        <taxon>Hypocreales</taxon>
        <taxon>Ophiocordycipitaceae</taxon>
        <taxon>Ophiocordyceps</taxon>
    </lineage>
</organism>
<sequence>MGRNFTTATSLTKLDLGAQILQYLPGHLLREHASDDVGSKGRNTLRYSINEISKDAKRKQEIEQLAKWIFEHRTPGKRICWPKHETWEILSSYKNMLDGLQNLFVSEDSLRYGLSARFARQYPKPIDPDKPYCINASSPYYTDVTRVIAIVTEENFDSSDMRSYLNVFQHPFLHALAAASQDEYECSAAYGCTSHLSYGQPMFPDSFDHLWATVVQAFAFKLPLCMVFSDVPDLNPGYVYVMGGADV</sequence>